<dbReference type="InterPro" id="IPR036230">
    <property type="entry name" value="LeuA_allosteric_dom_sf"/>
</dbReference>
<dbReference type="CDD" id="cd07941">
    <property type="entry name" value="DRE_TIM_LeuA3"/>
    <property type="match status" value="1"/>
</dbReference>
<evidence type="ECO:0000313" key="12">
    <source>
        <dbReference type="Proteomes" id="UP000007939"/>
    </source>
</evidence>
<keyword evidence="11" id="KW-0012">Acyltransferase</keyword>
<evidence type="ECO:0000256" key="7">
    <source>
        <dbReference type="ARBA" id="ARBA00048263"/>
    </source>
</evidence>
<dbReference type="PROSITE" id="PS00816">
    <property type="entry name" value="AIPM_HOMOCIT_SYNTH_2"/>
    <property type="match status" value="1"/>
</dbReference>
<keyword evidence="5 9" id="KW-0808">Transferase</keyword>
<dbReference type="PANTHER" id="PTHR43538:SF1">
    <property type="entry name" value="(R)-CITRAMALATE SYNTHASE"/>
    <property type="match status" value="1"/>
</dbReference>
<dbReference type="OrthoDB" id="9804858at2"/>
<gene>
    <name evidence="11" type="ordered locus">Spico_0323</name>
</gene>
<comment type="catalytic activity">
    <reaction evidence="7">
        <text>pyruvate + acetyl-CoA + H2O = (3R)-citramalate + CoA + H(+)</text>
        <dbReference type="Rhea" id="RHEA:19045"/>
        <dbReference type="ChEBI" id="CHEBI:15361"/>
        <dbReference type="ChEBI" id="CHEBI:15377"/>
        <dbReference type="ChEBI" id="CHEBI:15378"/>
        <dbReference type="ChEBI" id="CHEBI:30934"/>
        <dbReference type="ChEBI" id="CHEBI:57287"/>
        <dbReference type="ChEBI" id="CHEBI:57288"/>
        <dbReference type="EC" id="2.3.3.21"/>
    </reaction>
</comment>
<dbReference type="GO" id="GO:0009098">
    <property type="term" value="P:L-leucine biosynthetic process"/>
    <property type="evidence" value="ECO:0007669"/>
    <property type="project" value="InterPro"/>
</dbReference>
<dbReference type="SUPFAM" id="SSF51569">
    <property type="entry name" value="Aldolase"/>
    <property type="match status" value="1"/>
</dbReference>
<comment type="pathway">
    <text evidence="1">Amino-acid biosynthesis; L-isoleucine biosynthesis; 2-oxobutanoate from pyruvate: step 1/3.</text>
</comment>
<dbReference type="Gene3D" id="1.10.238.260">
    <property type="match status" value="1"/>
</dbReference>
<evidence type="ECO:0000256" key="5">
    <source>
        <dbReference type="ARBA" id="ARBA00022679"/>
    </source>
</evidence>
<keyword evidence="6" id="KW-0100">Branched-chain amino acid biosynthesis</keyword>
<keyword evidence="3" id="KW-0028">Amino-acid biosynthesis</keyword>
<reference evidence="12" key="1">
    <citation type="submission" date="2011-04" db="EMBL/GenBank/DDBJ databases">
        <title>The complete genome of Spirochaeta coccoides DSM 17374.</title>
        <authorList>
            <person name="Lucas S."/>
            <person name="Copeland A."/>
            <person name="Lapidus A."/>
            <person name="Bruce D."/>
            <person name="Goodwin L."/>
            <person name="Pitluck S."/>
            <person name="Peters L."/>
            <person name="Kyrpides N."/>
            <person name="Mavromatis K."/>
            <person name="Pagani I."/>
            <person name="Ivanova N."/>
            <person name="Ovchinnikova G."/>
            <person name="Lu M."/>
            <person name="Detter J.C."/>
            <person name="Tapia R."/>
            <person name="Han C."/>
            <person name="Land M."/>
            <person name="Hauser L."/>
            <person name="Markowitz V."/>
            <person name="Cheng J.-F."/>
            <person name="Hugenholtz P."/>
            <person name="Woyke T."/>
            <person name="Wu D."/>
            <person name="Spring S."/>
            <person name="Schroeder M."/>
            <person name="Brambilla E."/>
            <person name="Klenk H.-P."/>
            <person name="Eisen J.A."/>
        </authorList>
    </citation>
    <scope>NUCLEOTIDE SEQUENCE [LARGE SCALE GENOMIC DNA]</scope>
    <source>
        <strain evidence="12">ATCC BAA-1237 / DSM 17374 / SPN1</strain>
    </source>
</reference>
<sequence length="539" mass="58108">MAEKAKIDLFDSTLRDGSQALGISFSVSDKIRIVELLDELGVAWIEAGNPGSNPKDLEFFRKVAAMQLSCARLVAFGATRRKDSSCADDPNMAALLEAGTDAVAIFGKSWDFHVKEILHATKDENLKMIGDTIAWFKEKGKTVIFDAEHFFDGHASDPAYAMACLETARDAGADVLVLCETRGGALPWEVERVTRIVVERFPGIPIGIHAHDDGGMAVANSLVSVNAGATHVQGTLLGFGERCGNANLSTIAADLALKMDRDVLNGKSLERLYTLCRAVAEVSNVSVPSGTPYIGDGAFAHKGGMHIDGVLKNPASFEHVQPAAVGNERRLLTSEVAGRALIFRALQRIAPYVDRNDERTSALVGTLKTLEAEGYQFEGAESSFELVIKRNFGSWHPYFNLVHYQTTGNHPVADPHSPETHMAVVKVSVNGSAGIAAAEGAGPVNALDKALRKVLESFYPSLRSVHLTDYKVRVLDSRSATASKVRVLIESSDGERNWTTVGVSRDIIQASWLALSDSIEYKLMSDGIVPPTEHTAHGA</sequence>
<dbReference type="Pfam" id="PF22617">
    <property type="entry name" value="HCS_D2"/>
    <property type="match status" value="1"/>
</dbReference>
<dbReference type="Gene3D" id="3.20.20.70">
    <property type="entry name" value="Aldolase class I"/>
    <property type="match status" value="1"/>
</dbReference>
<dbReference type="EMBL" id="CP002659">
    <property type="protein sequence ID" value="AEC01553.1"/>
    <property type="molecule type" value="Genomic_DNA"/>
</dbReference>
<dbReference type="Pfam" id="PF08502">
    <property type="entry name" value="LeuA_dimer"/>
    <property type="match status" value="1"/>
</dbReference>
<dbReference type="Pfam" id="PF00682">
    <property type="entry name" value="HMGL-like"/>
    <property type="match status" value="1"/>
</dbReference>
<evidence type="ECO:0000256" key="4">
    <source>
        <dbReference type="ARBA" id="ARBA00022624"/>
    </source>
</evidence>
<dbReference type="InterPro" id="IPR013785">
    <property type="entry name" value="Aldolase_TIM"/>
</dbReference>
<dbReference type="GO" id="GO:0003852">
    <property type="term" value="F:2-isopropylmalate synthase activity"/>
    <property type="evidence" value="ECO:0007669"/>
    <property type="project" value="InterPro"/>
</dbReference>
<name>F4GH78_PARC1</name>
<dbReference type="KEGG" id="scc:Spico_0323"/>
<evidence type="ECO:0000256" key="2">
    <source>
        <dbReference type="ARBA" id="ARBA00006154"/>
    </source>
</evidence>
<dbReference type="UniPathway" id="UPA00047">
    <property type="reaction ID" value="UER00066"/>
</dbReference>
<keyword evidence="12" id="KW-1185">Reference proteome</keyword>
<protein>
    <recommendedName>
        <fullName evidence="8">Citramalate synthase</fullName>
        <ecNumber evidence="8">2.3.3.21</ecNumber>
    </recommendedName>
</protein>
<organism evidence="11 12">
    <name type="scientific">Parasphaerochaeta coccoides (strain ATCC BAA-1237 / DSM 17374 / SPN1)</name>
    <name type="common">Sphaerochaeta coccoides</name>
    <dbReference type="NCBI Taxonomy" id="760011"/>
    <lineage>
        <taxon>Bacteria</taxon>
        <taxon>Pseudomonadati</taxon>
        <taxon>Spirochaetota</taxon>
        <taxon>Spirochaetia</taxon>
        <taxon>Spirochaetales</taxon>
        <taxon>Sphaerochaetaceae</taxon>
        <taxon>Parasphaerochaeta</taxon>
    </lineage>
</organism>
<accession>F4GH78</accession>
<comment type="similarity">
    <text evidence="2 9">Belongs to the alpha-IPM synthase/homocitrate synthase family.</text>
</comment>
<dbReference type="PANTHER" id="PTHR43538">
    <property type="entry name" value="ALPHA-IPM SYNTHASE/HOMOCITRATE SYNTHASE"/>
    <property type="match status" value="1"/>
</dbReference>
<evidence type="ECO:0000313" key="11">
    <source>
        <dbReference type="EMBL" id="AEC01553.1"/>
    </source>
</evidence>
<dbReference type="Proteomes" id="UP000007939">
    <property type="component" value="Chromosome"/>
</dbReference>
<dbReference type="GO" id="GO:0009097">
    <property type="term" value="P:isoleucine biosynthetic process"/>
    <property type="evidence" value="ECO:0007669"/>
    <property type="project" value="UniProtKB-UniRule"/>
</dbReference>
<keyword evidence="4" id="KW-0412">Isoleucine biosynthesis</keyword>
<evidence type="ECO:0000256" key="8">
    <source>
        <dbReference type="NCBIfam" id="TIGR00977"/>
    </source>
</evidence>
<reference evidence="11 12" key="2">
    <citation type="journal article" date="2012" name="Stand. Genomic Sci.">
        <title>Complete genome sequence of the termite hindgut bacterium Spirochaeta coccoides type strain (SPN1(T)), reclassification in the genus Sphaerochaeta as Sphaerochaeta coccoides comb. nov. and emendations of the family Spirochaetaceae and the genus Sphaerochaeta.</title>
        <authorList>
            <person name="Abt B."/>
            <person name="Han C."/>
            <person name="Scheuner C."/>
            <person name="Lu M."/>
            <person name="Lapidus A."/>
            <person name="Nolan M."/>
            <person name="Lucas S."/>
            <person name="Hammon N."/>
            <person name="Deshpande S."/>
            <person name="Cheng J.F."/>
            <person name="Tapia R."/>
            <person name="Goodwin L.A."/>
            <person name="Pitluck S."/>
            <person name="Liolios K."/>
            <person name="Pagani I."/>
            <person name="Ivanova N."/>
            <person name="Mavromatis K."/>
            <person name="Mikhailova N."/>
            <person name="Huntemann M."/>
            <person name="Pati A."/>
            <person name="Chen A."/>
            <person name="Palaniappan K."/>
            <person name="Land M."/>
            <person name="Hauser L."/>
            <person name="Brambilla E.M."/>
            <person name="Rohde M."/>
            <person name="Spring S."/>
            <person name="Gronow S."/>
            <person name="Goker M."/>
            <person name="Woyke T."/>
            <person name="Bristow J."/>
            <person name="Eisen J.A."/>
            <person name="Markowitz V."/>
            <person name="Hugenholtz P."/>
            <person name="Kyrpides N.C."/>
            <person name="Klenk H.P."/>
            <person name="Detter J.C."/>
        </authorList>
    </citation>
    <scope>NUCLEOTIDE SEQUENCE [LARGE SCALE GENOMIC DNA]</scope>
    <source>
        <strain evidence="12">ATCC BAA-1237 / DSM 17374 / SPN1</strain>
    </source>
</reference>
<evidence type="ECO:0000256" key="1">
    <source>
        <dbReference type="ARBA" id="ARBA00004743"/>
    </source>
</evidence>
<dbReference type="InterPro" id="IPR002034">
    <property type="entry name" value="AIPM/Hcit_synth_CS"/>
</dbReference>
<evidence type="ECO:0000256" key="6">
    <source>
        <dbReference type="ARBA" id="ARBA00023304"/>
    </source>
</evidence>
<dbReference type="SMART" id="SM00917">
    <property type="entry name" value="LeuA_dimer"/>
    <property type="match status" value="1"/>
</dbReference>
<dbReference type="EC" id="2.3.3.21" evidence="8"/>
<dbReference type="SUPFAM" id="SSF110921">
    <property type="entry name" value="2-isopropylmalate synthase LeuA, allosteric (dimerisation) domain"/>
    <property type="match status" value="1"/>
</dbReference>
<dbReference type="HOGENOM" id="CLU_022158_7_0_12"/>
<dbReference type="RefSeq" id="WP_013738949.1">
    <property type="nucleotide sequence ID" value="NC_015436.1"/>
</dbReference>
<dbReference type="NCBIfam" id="TIGR00977">
    <property type="entry name" value="citramal_synth"/>
    <property type="match status" value="1"/>
</dbReference>
<dbReference type="InterPro" id="IPR013709">
    <property type="entry name" value="2-isopropylmalate_synth_dimer"/>
</dbReference>
<evidence type="ECO:0000256" key="9">
    <source>
        <dbReference type="RuleBase" id="RU003523"/>
    </source>
</evidence>
<dbReference type="Gene3D" id="3.30.160.270">
    <property type="match status" value="1"/>
</dbReference>
<dbReference type="PROSITE" id="PS50991">
    <property type="entry name" value="PYR_CT"/>
    <property type="match status" value="1"/>
</dbReference>
<proteinExistence type="inferred from homology"/>
<dbReference type="PROSITE" id="PS00815">
    <property type="entry name" value="AIPM_HOMOCIT_SYNTH_1"/>
    <property type="match status" value="1"/>
</dbReference>
<evidence type="ECO:0000259" key="10">
    <source>
        <dbReference type="PROSITE" id="PS50991"/>
    </source>
</evidence>
<dbReference type="InterPro" id="IPR054691">
    <property type="entry name" value="LeuA/HCS_post-cat"/>
</dbReference>
<dbReference type="AlphaFoldDB" id="F4GH78"/>
<dbReference type="eggNOG" id="COG0119">
    <property type="taxonomic scope" value="Bacteria"/>
</dbReference>
<dbReference type="STRING" id="760011.Spico_0323"/>
<evidence type="ECO:0000256" key="3">
    <source>
        <dbReference type="ARBA" id="ARBA00022605"/>
    </source>
</evidence>
<dbReference type="InterPro" id="IPR005675">
    <property type="entry name" value="Citramal_synthase"/>
</dbReference>
<dbReference type="GO" id="GO:0043714">
    <property type="term" value="F:(R)-citramalate synthase activity"/>
    <property type="evidence" value="ECO:0007669"/>
    <property type="project" value="UniProtKB-UniRule"/>
</dbReference>
<feature type="domain" description="Pyruvate carboxyltransferase" evidence="10">
    <location>
        <begin position="7"/>
        <end position="273"/>
    </location>
</feature>
<dbReference type="InterPro" id="IPR000891">
    <property type="entry name" value="PYR_CT"/>
</dbReference>